<evidence type="ECO:0000313" key="1">
    <source>
        <dbReference type="EnsemblPlants" id="EMT03607"/>
    </source>
</evidence>
<organism evidence="1">
    <name type="scientific">Aegilops tauschii</name>
    <name type="common">Tausch's goatgrass</name>
    <name type="synonym">Aegilops squarrosa</name>
    <dbReference type="NCBI Taxonomy" id="37682"/>
    <lineage>
        <taxon>Eukaryota</taxon>
        <taxon>Viridiplantae</taxon>
        <taxon>Streptophyta</taxon>
        <taxon>Embryophyta</taxon>
        <taxon>Tracheophyta</taxon>
        <taxon>Spermatophyta</taxon>
        <taxon>Magnoliopsida</taxon>
        <taxon>Liliopsida</taxon>
        <taxon>Poales</taxon>
        <taxon>Poaceae</taxon>
        <taxon>BOP clade</taxon>
        <taxon>Pooideae</taxon>
        <taxon>Triticodae</taxon>
        <taxon>Triticeae</taxon>
        <taxon>Triticinae</taxon>
        <taxon>Aegilops</taxon>
    </lineage>
</organism>
<reference evidence="1" key="1">
    <citation type="submission" date="2015-06" db="UniProtKB">
        <authorList>
            <consortium name="EnsemblPlants"/>
        </authorList>
    </citation>
    <scope>IDENTIFICATION</scope>
</reference>
<dbReference type="AlphaFoldDB" id="N1QTH6"/>
<name>N1QTH6_AEGTA</name>
<sequence length="82" mass="9340">MRVQTATTSRRQVYCAEKRYRGMKQASRHARLPATALIAALTEHRGWLDRACRPPVDAWLCETEMNPASSPLQPGQSRRCWG</sequence>
<proteinExistence type="predicted"/>
<dbReference type="ExpressionAtlas" id="N1QTH6">
    <property type="expression patterns" value="baseline"/>
</dbReference>
<protein>
    <submittedName>
        <fullName evidence="1">Uncharacterized protein</fullName>
    </submittedName>
</protein>
<accession>N1QTH6</accession>
<dbReference type="EnsemblPlants" id="EMT03607">
    <property type="protein sequence ID" value="EMT03607"/>
    <property type="gene ID" value="F775_25096"/>
</dbReference>